<comment type="similarity">
    <text evidence="2 6">Belongs to the 4-toluene sulfonate uptake permease (TSUP) (TC 2.A.102) family.</text>
</comment>
<dbReference type="InterPro" id="IPR051598">
    <property type="entry name" value="TSUP/Inactive_protease-like"/>
</dbReference>
<evidence type="ECO:0000256" key="1">
    <source>
        <dbReference type="ARBA" id="ARBA00004141"/>
    </source>
</evidence>
<dbReference type="PANTHER" id="PTHR43701:SF2">
    <property type="entry name" value="MEMBRANE TRANSPORTER PROTEIN YJNA-RELATED"/>
    <property type="match status" value="1"/>
</dbReference>
<evidence type="ECO:0000313" key="7">
    <source>
        <dbReference type="EMBL" id="MBW7572358.1"/>
    </source>
</evidence>
<sequence>MEILYFLVSLLASAIGGICGVGGGVIIKPVLDATGTMSVSGISFLSGCTVLSMSIISVLRNSKNRGMIDVKTSTPLAVGSVFGGLVGKSVFDMLKTLLQNENHLGAVQASLLLVITVGTLLYSVFSAKIHTHHVNSMVGCVLIGLGLGTVSSFLGIGGGPINLTVLFFFFSMDIKKAAANSLYIIMFSQLSSFLQTLLSGTVPQISLLILALMVVAGVAGGMIGGRLNQKLSEKTVDHLFISFMAVIIAINIFNIIKFTV</sequence>
<feature type="transmembrane region" description="Helical" evidence="6">
    <location>
        <begin position="205"/>
        <end position="227"/>
    </location>
</feature>
<keyword evidence="3 6" id="KW-0812">Transmembrane</keyword>
<dbReference type="PANTHER" id="PTHR43701">
    <property type="entry name" value="MEMBRANE TRANSPORTER PROTEIN MJ0441-RELATED"/>
    <property type="match status" value="1"/>
</dbReference>
<evidence type="ECO:0000256" key="6">
    <source>
        <dbReference type="RuleBase" id="RU363041"/>
    </source>
</evidence>
<feature type="transmembrane region" description="Helical" evidence="6">
    <location>
        <begin position="239"/>
        <end position="256"/>
    </location>
</feature>
<name>A0ABS7DM40_9FIRM</name>
<feature type="transmembrane region" description="Helical" evidence="6">
    <location>
        <begin position="103"/>
        <end position="125"/>
    </location>
</feature>
<evidence type="ECO:0000256" key="5">
    <source>
        <dbReference type="ARBA" id="ARBA00023136"/>
    </source>
</evidence>
<keyword evidence="5 6" id="KW-0472">Membrane</keyword>
<evidence type="ECO:0000256" key="2">
    <source>
        <dbReference type="ARBA" id="ARBA00009142"/>
    </source>
</evidence>
<organism evidence="7 8">
    <name type="scientific">Caproiciproducens faecalis</name>
    <dbReference type="NCBI Taxonomy" id="2820301"/>
    <lineage>
        <taxon>Bacteria</taxon>
        <taxon>Bacillati</taxon>
        <taxon>Bacillota</taxon>
        <taxon>Clostridia</taxon>
        <taxon>Eubacteriales</taxon>
        <taxon>Acutalibacteraceae</taxon>
        <taxon>Caproiciproducens</taxon>
    </lineage>
</organism>
<comment type="caution">
    <text evidence="7">The sequence shown here is derived from an EMBL/GenBank/DDBJ whole genome shotgun (WGS) entry which is preliminary data.</text>
</comment>
<keyword evidence="6" id="KW-1003">Cell membrane</keyword>
<keyword evidence="8" id="KW-1185">Reference proteome</keyword>
<feature type="transmembrane region" description="Helical" evidence="6">
    <location>
        <begin position="39"/>
        <end position="60"/>
    </location>
</feature>
<dbReference type="RefSeq" id="WP_219964765.1">
    <property type="nucleotide sequence ID" value="NZ_JAGFNZ010000002.1"/>
</dbReference>
<feature type="transmembrane region" description="Helical" evidence="6">
    <location>
        <begin position="72"/>
        <end position="91"/>
    </location>
</feature>
<proteinExistence type="inferred from homology"/>
<reference evidence="7 8" key="1">
    <citation type="submission" date="2021-03" db="EMBL/GenBank/DDBJ databases">
        <title>Caproiciproducens sp. nov. isolated from feces of cow.</title>
        <authorList>
            <person name="Choi J.-Y."/>
        </authorList>
    </citation>
    <scope>NUCLEOTIDE SEQUENCE [LARGE SCALE GENOMIC DNA]</scope>
    <source>
        <strain evidence="7 8">AGMB10547</strain>
    </source>
</reference>
<accession>A0ABS7DM40</accession>
<dbReference type="Proteomes" id="UP000719942">
    <property type="component" value="Unassembled WGS sequence"/>
</dbReference>
<gene>
    <name evidence="7" type="ORF">J5W02_05980</name>
</gene>
<dbReference type="EMBL" id="JAGFNZ010000002">
    <property type="protein sequence ID" value="MBW7572358.1"/>
    <property type="molecule type" value="Genomic_DNA"/>
</dbReference>
<protein>
    <recommendedName>
        <fullName evidence="6">Probable membrane transporter protein</fullName>
    </recommendedName>
</protein>
<comment type="subcellular location">
    <subcellularLocation>
        <location evidence="6">Cell membrane</location>
        <topology evidence="6">Multi-pass membrane protein</topology>
    </subcellularLocation>
    <subcellularLocation>
        <location evidence="1">Membrane</location>
        <topology evidence="1">Multi-pass membrane protein</topology>
    </subcellularLocation>
</comment>
<dbReference type="Pfam" id="PF01925">
    <property type="entry name" value="TauE"/>
    <property type="match status" value="1"/>
</dbReference>
<keyword evidence="4 6" id="KW-1133">Transmembrane helix</keyword>
<feature type="transmembrane region" description="Helical" evidence="6">
    <location>
        <begin position="137"/>
        <end position="157"/>
    </location>
</feature>
<evidence type="ECO:0000256" key="4">
    <source>
        <dbReference type="ARBA" id="ARBA00022989"/>
    </source>
</evidence>
<evidence type="ECO:0000313" key="8">
    <source>
        <dbReference type="Proteomes" id="UP000719942"/>
    </source>
</evidence>
<evidence type="ECO:0000256" key="3">
    <source>
        <dbReference type="ARBA" id="ARBA00022692"/>
    </source>
</evidence>
<dbReference type="InterPro" id="IPR002781">
    <property type="entry name" value="TM_pro_TauE-like"/>
</dbReference>